<evidence type="ECO:0000313" key="1">
    <source>
        <dbReference type="EMBL" id="KRM54969.1"/>
    </source>
</evidence>
<dbReference type="AlphaFoldDB" id="A0A0R1ZTD3"/>
<protein>
    <submittedName>
        <fullName evidence="1">Uncharacterized protein</fullName>
    </submittedName>
</protein>
<dbReference type="STRING" id="1291052.FC18_GL001816"/>
<evidence type="ECO:0000313" key="2">
    <source>
        <dbReference type="Proteomes" id="UP000051679"/>
    </source>
</evidence>
<proteinExistence type="predicted"/>
<keyword evidence="2" id="KW-1185">Reference proteome</keyword>
<dbReference type="EMBL" id="AYYO01000038">
    <property type="protein sequence ID" value="KRM54969.1"/>
    <property type="molecule type" value="Genomic_DNA"/>
</dbReference>
<accession>A0A0R1ZTD3</accession>
<organism evidence="1 2">
    <name type="scientific">Lacticaseibacillus sharpeae JCM 1186 = DSM 20505</name>
    <dbReference type="NCBI Taxonomy" id="1291052"/>
    <lineage>
        <taxon>Bacteria</taxon>
        <taxon>Bacillati</taxon>
        <taxon>Bacillota</taxon>
        <taxon>Bacilli</taxon>
        <taxon>Lactobacillales</taxon>
        <taxon>Lactobacillaceae</taxon>
        <taxon>Lacticaseibacillus</taxon>
    </lineage>
</organism>
<reference evidence="1 2" key="1">
    <citation type="journal article" date="2015" name="Genome Announc.">
        <title>Expanding the biotechnology potential of lactobacilli through comparative genomics of 213 strains and associated genera.</title>
        <authorList>
            <person name="Sun Z."/>
            <person name="Harris H.M."/>
            <person name="McCann A."/>
            <person name="Guo C."/>
            <person name="Argimon S."/>
            <person name="Zhang W."/>
            <person name="Yang X."/>
            <person name="Jeffery I.B."/>
            <person name="Cooney J.C."/>
            <person name="Kagawa T.F."/>
            <person name="Liu W."/>
            <person name="Song Y."/>
            <person name="Salvetti E."/>
            <person name="Wrobel A."/>
            <person name="Rasinkangas P."/>
            <person name="Parkhill J."/>
            <person name="Rea M.C."/>
            <person name="O'Sullivan O."/>
            <person name="Ritari J."/>
            <person name="Douillard F.P."/>
            <person name="Paul Ross R."/>
            <person name="Yang R."/>
            <person name="Briner A.E."/>
            <person name="Felis G.E."/>
            <person name="de Vos W.M."/>
            <person name="Barrangou R."/>
            <person name="Klaenhammer T.R."/>
            <person name="Caufield P.W."/>
            <person name="Cui Y."/>
            <person name="Zhang H."/>
            <person name="O'Toole P.W."/>
        </authorList>
    </citation>
    <scope>NUCLEOTIDE SEQUENCE [LARGE SCALE GENOMIC DNA]</scope>
    <source>
        <strain evidence="1 2">DSM 20505</strain>
    </source>
</reference>
<dbReference type="Proteomes" id="UP000051679">
    <property type="component" value="Unassembled WGS sequence"/>
</dbReference>
<name>A0A0R1ZTD3_9LACO</name>
<gene>
    <name evidence="1" type="ORF">FC18_GL001816</name>
</gene>
<comment type="caution">
    <text evidence="1">The sequence shown here is derived from an EMBL/GenBank/DDBJ whole genome shotgun (WGS) entry which is preliminary data.</text>
</comment>
<sequence length="95" mass="10424">MENETAAEAPVQPLAEQPFAVINERLQRSWENALVVSIQSSDVYGGNYSRPVEGACVGLSDGQCYLQGKDGAIHAFSIEDMRHVDVVEADKWWAA</sequence>
<dbReference type="PATRIC" id="fig|1291052.5.peg.1875"/>